<keyword evidence="1" id="KW-0175">Coiled coil</keyword>
<feature type="compositionally biased region" description="Polar residues" evidence="2">
    <location>
        <begin position="57"/>
        <end position="76"/>
    </location>
</feature>
<dbReference type="Proteomes" id="UP000305067">
    <property type="component" value="Unassembled WGS sequence"/>
</dbReference>
<feature type="region of interest" description="Disordered" evidence="2">
    <location>
        <begin position="305"/>
        <end position="349"/>
    </location>
</feature>
<evidence type="ECO:0000313" key="4">
    <source>
        <dbReference type="Proteomes" id="UP000305067"/>
    </source>
</evidence>
<proteinExistence type="predicted"/>
<feature type="compositionally biased region" description="Low complexity" evidence="2">
    <location>
        <begin position="120"/>
        <end position="155"/>
    </location>
</feature>
<keyword evidence="4" id="KW-1185">Reference proteome</keyword>
<feature type="region of interest" description="Disordered" evidence="2">
    <location>
        <begin position="1"/>
        <end position="175"/>
    </location>
</feature>
<feature type="compositionally biased region" description="Polar residues" evidence="2">
    <location>
        <begin position="305"/>
        <end position="315"/>
    </location>
</feature>
<evidence type="ECO:0000256" key="1">
    <source>
        <dbReference type="SAM" id="Coils"/>
    </source>
</evidence>
<sequence length="349" mass="37617">MSRRPTSSTKDNTAAPKQRKPRVIPSDWTSATATSWSSAAPRETTTVESFGDEKNDFQPTTRVPNRSLAISDSPSIPTKRKKPTAQNDLSDFVAQGSDIDDMSPSPARPSKKVKSSTAPAKLKAQKSTTAAAKKSTTAAAKKTTAVAAKKTTATSREQGNDGDDEQVSGDDEETSFVDRVQDRFDIALEDVLERYKTLKIEDRTNQKILRTCQQDVVAAQSEVASVCRKFDSLKTSVDVLTNRISVVESNHVQATSAAVPAFALAPSASNQILELKLDAAQSKVQALEYRMENMERNFRDLLTQRAPQPQPSSSMHGHAAHGYHGGLGAGHAGDVHTQGTHPSGLVGYP</sequence>
<organism evidence="3 4">
    <name type="scientific">Pterulicium gracile</name>
    <dbReference type="NCBI Taxonomy" id="1884261"/>
    <lineage>
        <taxon>Eukaryota</taxon>
        <taxon>Fungi</taxon>
        <taxon>Dikarya</taxon>
        <taxon>Basidiomycota</taxon>
        <taxon>Agaricomycotina</taxon>
        <taxon>Agaricomycetes</taxon>
        <taxon>Agaricomycetidae</taxon>
        <taxon>Agaricales</taxon>
        <taxon>Pleurotineae</taxon>
        <taxon>Pterulaceae</taxon>
        <taxon>Pterulicium</taxon>
    </lineage>
</organism>
<feature type="compositionally biased region" description="Low complexity" evidence="2">
    <location>
        <begin position="28"/>
        <end position="40"/>
    </location>
</feature>
<dbReference type="EMBL" id="ML178864">
    <property type="protein sequence ID" value="TFK96256.1"/>
    <property type="molecule type" value="Genomic_DNA"/>
</dbReference>
<feature type="compositionally biased region" description="Polar residues" evidence="2">
    <location>
        <begin position="1"/>
        <end position="12"/>
    </location>
</feature>
<evidence type="ECO:0000256" key="2">
    <source>
        <dbReference type="SAM" id="MobiDB-lite"/>
    </source>
</evidence>
<evidence type="ECO:0000313" key="3">
    <source>
        <dbReference type="EMBL" id="TFK96256.1"/>
    </source>
</evidence>
<feature type="coiled-coil region" evidence="1">
    <location>
        <begin position="270"/>
        <end position="304"/>
    </location>
</feature>
<dbReference type="AlphaFoldDB" id="A0A5C3Q411"/>
<accession>A0A5C3Q411</accession>
<reference evidence="3 4" key="1">
    <citation type="journal article" date="2019" name="Nat. Ecol. Evol.">
        <title>Megaphylogeny resolves global patterns of mushroom evolution.</title>
        <authorList>
            <person name="Varga T."/>
            <person name="Krizsan K."/>
            <person name="Foldi C."/>
            <person name="Dima B."/>
            <person name="Sanchez-Garcia M."/>
            <person name="Sanchez-Ramirez S."/>
            <person name="Szollosi G.J."/>
            <person name="Szarkandi J.G."/>
            <person name="Papp V."/>
            <person name="Albert L."/>
            <person name="Andreopoulos W."/>
            <person name="Angelini C."/>
            <person name="Antonin V."/>
            <person name="Barry K.W."/>
            <person name="Bougher N.L."/>
            <person name="Buchanan P."/>
            <person name="Buyck B."/>
            <person name="Bense V."/>
            <person name="Catcheside P."/>
            <person name="Chovatia M."/>
            <person name="Cooper J."/>
            <person name="Damon W."/>
            <person name="Desjardin D."/>
            <person name="Finy P."/>
            <person name="Geml J."/>
            <person name="Haridas S."/>
            <person name="Hughes K."/>
            <person name="Justo A."/>
            <person name="Karasinski D."/>
            <person name="Kautmanova I."/>
            <person name="Kiss B."/>
            <person name="Kocsube S."/>
            <person name="Kotiranta H."/>
            <person name="LaButti K.M."/>
            <person name="Lechner B.E."/>
            <person name="Liimatainen K."/>
            <person name="Lipzen A."/>
            <person name="Lukacs Z."/>
            <person name="Mihaltcheva S."/>
            <person name="Morgado L.N."/>
            <person name="Niskanen T."/>
            <person name="Noordeloos M.E."/>
            <person name="Ohm R.A."/>
            <person name="Ortiz-Santana B."/>
            <person name="Ovrebo C."/>
            <person name="Racz N."/>
            <person name="Riley R."/>
            <person name="Savchenko A."/>
            <person name="Shiryaev A."/>
            <person name="Soop K."/>
            <person name="Spirin V."/>
            <person name="Szebenyi C."/>
            <person name="Tomsovsky M."/>
            <person name="Tulloss R.E."/>
            <person name="Uehling J."/>
            <person name="Grigoriev I.V."/>
            <person name="Vagvolgyi C."/>
            <person name="Papp T."/>
            <person name="Martin F.M."/>
            <person name="Miettinen O."/>
            <person name="Hibbett D.S."/>
            <person name="Nagy L.G."/>
        </authorList>
    </citation>
    <scope>NUCLEOTIDE SEQUENCE [LARGE SCALE GENOMIC DNA]</scope>
    <source>
        <strain evidence="3 4">CBS 309.79</strain>
    </source>
</reference>
<gene>
    <name evidence="3" type="ORF">BDV98DRAFT_608430</name>
</gene>
<feature type="compositionally biased region" description="Acidic residues" evidence="2">
    <location>
        <begin position="160"/>
        <end position="175"/>
    </location>
</feature>
<name>A0A5C3Q411_9AGAR</name>
<protein>
    <submittedName>
        <fullName evidence="3">Uncharacterized protein</fullName>
    </submittedName>
</protein>